<comment type="caution">
    <text evidence="2">The sequence shown here is derived from an EMBL/GenBank/DDBJ whole genome shotgun (WGS) entry which is preliminary data.</text>
</comment>
<proteinExistence type="predicted"/>
<dbReference type="AlphaFoldDB" id="A0A0L6U271"/>
<keyword evidence="3" id="KW-1185">Reference proteome</keyword>
<accession>A0A0L6U271</accession>
<evidence type="ECO:0000313" key="2">
    <source>
        <dbReference type="EMBL" id="KNZ42432.1"/>
    </source>
</evidence>
<evidence type="ECO:0000256" key="1">
    <source>
        <dbReference type="SAM" id="MobiDB-lite"/>
    </source>
</evidence>
<dbReference type="EMBL" id="LGYO01000013">
    <property type="protein sequence ID" value="KNZ42432.1"/>
    <property type="molecule type" value="Genomic_DNA"/>
</dbReference>
<sequence>MFPEETRNEKRSEKVSVFMENNSGFIVNKYMEVEMDRNERLKQSLCILYDGAVVEVDSLKEGMKLADEMVSENGSDITIVQNEEVVARREWFAESDHDQPFGDPMEAELDPIEFEGYGFYSDWLIDDNYREMNNLLKTFGELLNSNKEIDCELIIGNVEMPASFVWNEKSRITPYGYDYFKPLMECSYELLENGNITIDDGDEAMGEKFTWACAGYISESESKKMFIEIELDEKEHNCSENQSDQDSEDEWEPEM</sequence>
<gene>
    <name evidence="2" type="ORF">AKG39_06630</name>
</gene>
<dbReference type="Proteomes" id="UP000036873">
    <property type="component" value="Unassembled WGS sequence"/>
</dbReference>
<protein>
    <submittedName>
        <fullName evidence="2">Uncharacterized protein</fullName>
    </submittedName>
</protein>
<feature type="compositionally biased region" description="Acidic residues" evidence="1">
    <location>
        <begin position="243"/>
        <end position="255"/>
    </location>
</feature>
<reference evidence="3" key="1">
    <citation type="submission" date="2015-07" db="EMBL/GenBank/DDBJ databases">
        <title>Draft genome sequence of Acetobacterium bakii DSM 8293, a potential psychrophilic chemical producer through syngas fermentation.</title>
        <authorList>
            <person name="Song Y."/>
            <person name="Hwang S."/>
            <person name="Cho B.-K."/>
        </authorList>
    </citation>
    <scope>NUCLEOTIDE SEQUENCE [LARGE SCALE GENOMIC DNA]</scope>
    <source>
        <strain evidence="3">DSM 8239</strain>
    </source>
</reference>
<dbReference type="STRING" id="52689.AKG39_06630"/>
<feature type="region of interest" description="Disordered" evidence="1">
    <location>
        <begin position="235"/>
        <end position="255"/>
    </location>
</feature>
<name>A0A0L6U271_9FIRM</name>
<dbReference type="OrthoDB" id="9762440at2"/>
<organism evidence="2 3">
    <name type="scientific">Acetobacterium bakii</name>
    <dbReference type="NCBI Taxonomy" id="52689"/>
    <lineage>
        <taxon>Bacteria</taxon>
        <taxon>Bacillati</taxon>
        <taxon>Bacillota</taxon>
        <taxon>Clostridia</taxon>
        <taxon>Eubacteriales</taxon>
        <taxon>Eubacteriaceae</taxon>
        <taxon>Acetobacterium</taxon>
    </lineage>
</organism>
<evidence type="ECO:0000313" key="3">
    <source>
        <dbReference type="Proteomes" id="UP000036873"/>
    </source>
</evidence>